<evidence type="ECO:0000256" key="2">
    <source>
        <dbReference type="ARBA" id="ARBA00022603"/>
    </source>
</evidence>
<evidence type="ECO:0000313" key="7">
    <source>
        <dbReference type="EMBL" id="CAD1833551.1"/>
    </source>
</evidence>
<keyword evidence="4" id="KW-0175">Coiled coil</keyword>
<dbReference type="GO" id="GO:0008757">
    <property type="term" value="F:S-adenosylmethionine-dependent methyltransferase activity"/>
    <property type="evidence" value="ECO:0007669"/>
    <property type="project" value="InterPro"/>
</dbReference>
<dbReference type="InterPro" id="IPR013216">
    <property type="entry name" value="Methyltransf_11"/>
</dbReference>
<dbReference type="EMBL" id="LR862151">
    <property type="protein sequence ID" value="CAD1833551.1"/>
    <property type="molecule type" value="Genomic_DNA"/>
</dbReference>
<organism evidence="7">
    <name type="scientific">Ananas comosus var. bracteatus</name>
    <name type="common">red pineapple</name>
    <dbReference type="NCBI Taxonomy" id="296719"/>
    <lineage>
        <taxon>Eukaryota</taxon>
        <taxon>Viridiplantae</taxon>
        <taxon>Streptophyta</taxon>
        <taxon>Embryophyta</taxon>
        <taxon>Tracheophyta</taxon>
        <taxon>Spermatophyta</taxon>
        <taxon>Magnoliopsida</taxon>
        <taxon>Liliopsida</taxon>
        <taxon>Poales</taxon>
        <taxon>Bromeliaceae</taxon>
        <taxon>Bromelioideae</taxon>
        <taxon>Ananas</taxon>
    </lineage>
</organism>
<dbReference type="PANTHER" id="PTHR12176">
    <property type="entry name" value="SAM-DEPENDENT METHYLTRANSFERASE SUPERFAMILY PROTEIN"/>
    <property type="match status" value="1"/>
</dbReference>
<dbReference type="AlphaFoldDB" id="A0A6V7PRX9"/>
<evidence type="ECO:0000256" key="5">
    <source>
        <dbReference type="SAM" id="MobiDB-lite"/>
    </source>
</evidence>
<dbReference type="SUPFAM" id="SSF53335">
    <property type="entry name" value="S-adenosyl-L-methionine-dependent methyltransferases"/>
    <property type="match status" value="1"/>
</dbReference>
<evidence type="ECO:0000259" key="6">
    <source>
        <dbReference type="Pfam" id="PF08241"/>
    </source>
</evidence>
<dbReference type="InterPro" id="IPR051419">
    <property type="entry name" value="Lys/N-term_MeTrsfase_sf"/>
</dbReference>
<feature type="domain" description="Methyltransferase type 11" evidence="6">
    <location>
        <begin position="197"/>
        <end position="303"/>
    </location>
</feature>
<dbReference type="InterPro" id="IPR029063">
    <property type="entry name" value="SAM-dependent_MTases_sf"/>
</dbReference>
<proteinExistence type="inferred from homology"/>
<gene>
    <name evidence="7" type="ORF">CB5_LOCUS16762</name>
</gene>
<dbReference type="CDD" id="cd02440">
    <property type="entry name" value="AdoMet_MTases"/>
    <property type="match status" value="1"/>
</dbReference>
<protein>
    <recommendedName>
        <fullName evidence="6">Methyltransferase type 11 domain-containing protein</fullName>
    </recommendedName>
</protein>
<dbReference type="Pfam" id="PF08241">
    <property type="entry name" value="Methyltransf_11"/>
    <property type="match status" value="1"/>
</dbReference>
<sequence>MSSSDAGIVDVGGDPPKQPSKRSKSKDPQRITRDSASLEDHLVLLEDIIAKMGERYTEMADTFNSFNEDVHSMEESVATAMETFRSELEKLQANMKSRDEERKKLIEELVARVDEVEDLKTRVTILEKAYVRDGGGGGGGGEVSGRSREKQSLNYGDALYWDLRYMEEGGAAFDWYQRYSALRPFVRKFVPTPARVLMAGCGSALMSEDMVKDGYVDIMNIDISSIVIEMMRTKYAHVPQLKCILLQHANGRKDMSFFRDESFDCVIDKGTLDSLMCGADAPVCASQMVEEVSRLLRPGGIFMLITYGDPSVRIPHLNQARYGWKIVLFVIRNETGFQSTEVSCPKKSILEPVPLTEKGQLPAGYVLEDPDSHYIYVCKKMHEFMGTNPVYRNQLEADGEQ</sequence>
<dbReference type="PANTHER" id="PTHR12176:SF66">
    <property type="entry name" value="S-ADENOSYL-L-METHIONINE-DEPENDENT METHYLTRANSFERASES SUPERFAMILY PROTEIN"/>
    <property type="match status" value="1"/>
</dbReference>
<accession>A0A6V7PRX9</accession>
<dbReference type="GO" id="GO:0032259">
    <property type="term" value="P:methylation"/>
    <property type="evidence" value="ECO:0007669"/>
    <property type="project" value="UniProtKB-KW"/>
</dbReference>
<evidence type="ECO:0000256" key="4">
    <source>
        <dbReference type="SAM" id="Coils"/>
    </source>
</evidence>
<feature type="coiled-coil region" evidence="4">
    <location>
        <begin position="81"/>
        <end position="108"/>
    </location>
</feature>
<evidence type="ECO:0000256" key="1">
    <source>
        <dbReference type="ARBA" id="ARBA00008361"/>
    </source>
</evidence>
<feature type="compositionally biased region" description="Basic and acidic residues" evidence="5">
    <location>
        <begin position="25"/>
        <end position="35"/>
    </location>
</feature>
<reference evidence="7" key="1">
    <citation type="submission" date="2020-07" db="EMBL/GenBank/DDBJ databases">
        <authorList>
            <person name="Lin J."/>
        </authorList>
    </citation>
    <scope>NUCLEOTIDE SEQUENCE</scope>
</reference>
<keyword evidence="2" id="KW-0489">Methyltransferase</keyword>
<dbReference type="Gene3D" id="3.40.50.150">
    <property type="entry name" value="Vaccinia Virus protein VP39"/>
    <property type="match status" value="1"/>
</dbReference>
<evidence type="ECO:0000256" key="3">
    <source>
        <dbReference type="ARBA" id="ARBA00022679"/>
    </source>
</evidence>
<feature type="region of interest" description="Disordered" evidence="5">
    <location>
        <begin position="1"/>
        <end position="35"/>
    </location>
</feature>
<name>A0A6V7PRX9_ANACO</name>
<comment type="similarity">
    <text evidence="1">Belongs to the methyltransferase superfamily.</text>
</comment>
<keyword evidence="3" id="KW-0808">Transferase</keyword>
<dbReference type="FunFam" id="3.40.50.150:FF:000252">
    <property type="entry name" value="EEF1A lysine methyltransferase 4"/>
    <property type="match status" value="1"/>
</dbReference>